<evidence type="ECO:0000313" key="2">
    <source>
        <dbReference type="Proteomes" id="UP000814033"/>
    </source>
</evidence>
<dbReference type="Proteomes" id="UP000814033">
    <property type="component" value="Unassembled WGS sequence"/>
</dbReference>
<reference evidence="1" key="2">
    <citation type="journal article" date="2022" name="New Phytol.">
        <title>Evolutionary transition to the ectomycorrhizal habit in the genomes of a hyperdiverse lineage of mushroom-forming fungi.</title>
        <authorList>
            <person name="Looney B."/>
            <person name="Miyauchi S."/>
            <person name="Morin E."/>
            <person name="Drula E."/>
            <person name="Courty P.E."/>
            <person name="Kohler A."/>
            <person name="Kuo A."/>
            <person name="LaButti K."/>
            <person name="Pangilinan J."/>
            <person name="Lipzen A."/>
            <person name="Riley R."/>
            <person name="Andreopoulos W."/>
            <person name="He G."/>
            <person name="Johnson J."/>
            <person name="Nolan M."/>
            <person name="Tritt A."/>
            <person name="Barry K.W."/>
            <person name="Grigoriev I.V."/>
            <person name="Nagy L.G."/>
            <person name="Hibbett D."/>
            <person name="Henrissat B."/>
            <person name="Matheny P.B."/>
            <person name="Labbe J."/>
            <person name="Martin F.M."/>
        </authorList>
    </citation>
    <scope>NUCLEOTIDE SEQUENCE</scope>
    <source>
        <strain evidence="1">FP105234-sp</strain>
    </source>
</reference>
<proteinExistence type="predicted"/>
<accession>A0ACB8R0S7</accession>
<organism evidence="1 2">
    <name type="scientific">Auriscalpium vulgare</name>
    <dbReference type="NCBI Taxonomy" id="40419"/>
    <lineage>
        <taxon>Eukaryota</taxon>
        <taxon>Fungi</taxon>
        <taxon>Dikarya</taxon>
        <taxon>Basidiomycota</taxon>
        <taxon>Agaricomycotina</taxon>
        <taxon>Agaricomycetes</taxon>
        <taxon>Russulales</taxon>
        <taxon>Auriscalpiaceae</taxon>
        <taxon>Auriscalpium</taxon>
    </lineage>
</organism>
<name>A0ACB8R0S7_9AGAM</name>
<gene>
    <name evidence="1" type="ORF">FA95DRAFT_1408020</name>
</gene>
<evidence type="ECO:0000313" key="1">
    <source>
        <dbReference type="EMBL" id="KAI0037694.1"/>
    </source>
</evidence>
<keyword evidence="2" id="KW-1185">Reference proteome</keyword>
<comment type="caution">
    <text evidence="1">The sequence shown here is derived from an EMBL/GenBank/DDBJ whole genome shotgun (WGS) entry which is preliminary data.</text>
</comment>
<sequence length="153" mass="18229">MTLRAELTELQRDWWLLTGPRRRTLTTFFTATAQRYKYSCLSLVSPIAFLPSLPLPLLLPLPLRLRPRRPCSHRHRHRRRRQPPVARLQLQRRQLSQDAVVRRKYVSPWFVWRLRGALGDGELWRVTRGTGPVSYRWQEAEAHWDVPSYQKAP</sequence>
<reference evidence="1" key="1">
    <citation type="submission" date="2021-02" db="EMBL/GenBank/DDBJ databases">
        <authorList>
            <consortium name="DOE Joint Genome Institute"/>
            <person name="Ahrendt S."/>
            <person name="Looney B.P."/>
            <person name="Miyauchi S."/>
            <person name="Morin E."/>
            <person name="Drula E."/>
            <person name="Courty P.E."/>
            <person name="Chicoki N."/>
            <person name="Fauchery L."/>
            <person name="Kohler A."/>
            <person name="Kuo A."/>
            <person name="Labutti K."/>
            <person name="Pangilinan J."/>
            <person name="Lipzen A."/>
            <person name="Riley R."/>
            <person name="Andreopoulos W."/>
            <person name="He G."/>
            <person name="Johnson J."/>
            <person name="Barry K.W."/>
            <person name="Grigoriev I.V."/>
            <person name="Nagy L."/>
            <person name="Hibbett D."/>
            <person name="Henrissat B."/>
            <person name="Matheny P.B."/>
            <person name="Labbe J."/>
            <person name="Martin F."/>
        </authorList>
    </citation>
    <scope>NUCLEOTIDE SEQUENCE</scope>
    <source>
        <strain evidence="1">FP105234-sp</strain>
    </source>
</reference>
<dbReference type="EMBL" id="MU276772">
    <property type="protein sequence ID" value="KAI0037694.1"/>
    <property type="molecule type" value="Genomic_DNA"/>
</dbReference>
<protein>
    <submittedName>
        <fullName evidence="1">Uncharacterized protein</fullName>
    </submittedName>
</protein>